<sequence length="907" mass="101216">MTTVDSLYEISNHGSTPRSAHSRESHEASSREGTISPGQSRNIGSTTSTLDLTEANSNKQNAKLRALARSLHAKMCSKHWIETGVPQPLIRSGVFVRKTNNEYTAEPRTTDPGLVAAVKNINYAVVVSMSTDEIDAVFDMIDESMPLLNINGSQIQIYESLDAVAHSAFIQKSQHAALVRKQRVLMVWHNDLEAILLQAADTNERIGGFVADAANSHFGALAAISPSRADSMYTGSIASESVSGSIESYDEAIDSEKYGLDTGNRESLSRPSVYTSAIYVALGVFLMIFLVVGFGNRALMNQIQNDDFYARLGLIASEPVFFCLGLFFVIVVFNNCFQLCGPMDSMITNSRFYSAVAPNLDQARVLGFCPPPITIQMPVYTESLEGVIKPTVASLQAAISDYESRGGKARIFINDDGMSLRSEADNAAFKEFYASNHIGWVARPRHQFSGFVREGKFKKASNMNYALNVSTRVEKVMEKLVDDWWKQDLDVTEEQESELYEDALMQILKSDPRIQAGGNIRMGKIFLLVDSDTVVPEDCLINGAAEMFLSPEVAIIQHHTGVMQVSWDWFENGIAYLTNLVYSSIRFAIGSGETAPFVGHNAFLRWEAVQDVAGPPDSEGYVRFWSDSSVSEDFDMALRLQINGSIIRLASYHGGGFKEGISLSIFDELGRWEKYAYGCSELVFHPFRDWICKGPITPLFRNFLGSNLQLSSKMTIVGYISSYYALASAVPLGLLNYFLIGWKNGRFDEFYVESWKVFIALLVVFNLISNICLAVMRYRLREMGLLASLWENFKWMPFFMVFFGGLPLHLLVAISAHMFGIDMTWGATAKEKSKTSFWTECPRIWRRFKWTFVLMFSMVGVMIYLGCFVSPEKRIAGITSCVPMAVTVAMHILFPIALNPSLMVFNY</sequence>
<keyword evidence="2" id="KW-1185">Reference proteome</keyword>
<gene>
    <name evidence="1" type="ORF">OPT61_g8490</name>
</gene>
<name>A0ACC2HZ06_9PLEO</name>
<evidence type="ECO:0000313" key="1">
    <source>
        <dbReference type="EMBL" id="KAJ8107984.1"/>
    </source>
</evidence>
<protein>
    <submittedName>
        <fullName evidence="1">Uncharacterized protein</fullName>
    </submittedName>
</protein>
<accession>A0ACC2HZ06</accession>
<reference evidence="1" key="1">
    <citation type="submission" date="2022-11" db="EMBL/GenBank/DDBJ databases">
        <title>Genome Sequence of Boeremia exigua.</title>
        <authorList>
            <person name="Buettner E."/>
        </authorList>
    </citation>
    <scope>NUCLEOTIDE SEQUENCE</scope>
    <source>
        <strain evidence="1">CU02</strain>
    </source>
</reference>
<proteinExistence type="predicted"/>
<evidence type="ECO:0000313" key="2">
    <source>
        <dbReference type="Proteomes" id="UP001153331"/>
    </source>
</evidence>
<organism evidence="1 2">
    <name type="scientific">Boeremia exigua</name>
    <dbReference type="NCBI Taxonomy" id="749465"/>
    <lineage>
        <taxon>Eukaryota</taxon>
        <taxon>Fungi</taxon>
        <taxon>Dikarya</taxon>
        <taxon>Ascomycota</taxon>
        <taxon>Pezizomycotina</taxon>
        <taxon>Dothideomycetes</taxon>
        <taxon>Pleosporomycetidae</taxon>
        <taxon>Pleosporales</taxon>
        <taxon>Pleosporineae</taxon>
        <taxon>Didymellaceae</taxon>
        <taxon>Boeremia</taxon>
    </lineage>
</organism>
<dbReference type="Proteomes" id="UP001153331">
    <property type="component" value="Unassembled WGS sequence"/>
</dbReference>
<dbReference type="EMBL" id="JAPHNI010000824">
    <property type="protein sequence ID" value="KAJ8107984.1"/>
    <property type="molecule type" value="Genomic_DNA"/>
</dbReference>
<comment type="caution">
    <text evidence="1">The sequence shown here is derived from an EMBL/GenBank/DDBJ whole genome shotgun (WGS) entry which is preliminary data.</text>
</comment>